<name>A0A9N9PF22_9GLOM</name>
<comment type="caution">
    <text evidence="3">The sequence shown here is derived from an EMBL/GenBank/DDBJ whole genome shotgun (WGS) entry which is preliminary data.</text>
</comment>
<dbReference type="PANTHER" id="PTHR33643:SF1">
    <property type="entry name" value="UREASE ACCESSORY PROTEIN D"/>
    <property type="match status" value="1"/>
</dbReference>
<organism evidence="3 4">
    <name type="scientific">Racocetra fulgida</name>
    <dbReference type="NCBI Taxonomy" id="60492"/>
    <lineage>
        <taxon>Eukaryota</taxon>
        <taxon>Fungi</taxon>
        <taxon>Fungi incertae sedis</taxon>
        <taxon>Mucoromycota</taxon>
        <taxon>Glomeromycotina</taxon>
        <taxon>Glomeromycetes</taxon>
        <taxon>Diversisporales</taxon>
        <taxon>Gigasporaceae</taxon>
        <taxon>Racocetra</taxon>
    </lineage>
</organism>
<evidence type="ECO:0000313" key="3">
    <source>
        <dbReference type="EMBL" id="CAG8819764.1"/>
    </source>
</evidence>
<dbReference type="OrthoDB" id="5550464at2759"/>
<dbReference type="AlphaFoldDB" id="A0A9N9PF22"/>
<sequence length="125" mass="13986">NGKLVLRDVVLLQNGNNNNNCDSFTKNKDENNINNLNRRLEPYECFATLVIYGPKVISLTNHIMDEFDKIVVDKIDKITDLIWSASALRIEEKDVKGVVIKVAGVTTEIVRSFLVGVALKGLNDI</sequence>
<reference evidence="3" key="1">
    <citation type="submission" date="2021-06" db="EMBL/GenBank/DDBJ databases">
        <authorList>
            <person name="Kallberg Y."/>
            <person name="Tangrot J."/>
            <person name="Rosling A."/>
        </authorList>
    </citation>
    <scope>NUCLEOTIDE SEQUENCE</scope>
    <source>
        <strain evidence="3">IN212</strain>
    </source>
</reference>
<keyword evidence="2" id="KW-0143">Chaperone</keyword>
<dbReference type="InterPro" id="IPR002669">
    <property type="entry name" value="UreD"/>
</dbReference>
<feature type="non-terminal residue" evidence="3">
    <location>
        <position position="125"/>
    </location>
</feature>
<dbReference type="Pfam" id="PF01774">
    <property type="entry name" value="UreD"/>
    <property type="match status" value="1"/>
</dbReference>
<gene>
    <name evidence="3" type="ORF">RFULGI_LOCUS19535</name>
</gene>
<dbReference type="GO" id="GO:0016151">
    <property type="term" value="F:nickel cation binding"/>
    <property type="evidence" value="ECO:0007669"/>
    <property type="project" value="InterPro"/>
</dbReference>
<comment type="similarity">
    <text evidence="1">Belongs to the UreD family.</text>
</comment>
<evidence type="ECO:0000256" key="1">
    <source>
        <dbReference type="ARBA" id="ARBA00007177"/>
    </source>
</evidence>
<evidence type="ECO:0000313" key="4">
    <source>
        <dbReference type="Proteomes" id="UP000789396"/>
    </source>
</evidence>
<keyword evidence="4" id="KW-1185">Reference proteome</keyword>
<feature type="non-terminal residue" evidence="3">
    <location>
        <position position="1"/>
    </location>
</feature>
<dbReference type="PANTHER" id="PTHR33643">
    <property type="entry name" value="UREASE ACCESSORY PROTEIN D"/>
    <property type="match status" value="1"/>
</dbReference>
<dbReference type="EMBL" id="CAJVPZ010097993">
    <property type="protein sequence ID" value="CAG8819764.1"/>
    <property type="molecule type" value="Genomic_DNA"/>
</dbReference>
<evidence type="ECO:0000256" key="2">
    <source>
        <dbReference type="ARBA" id="ARBA00023186"/>
    </source>
</evidence>
<dbReference type="Proteomes" id="UP000789396">
    <property type="component" value="Unassembled WGS sequence"/>
</dbReference>
<proteinExistence type="inferred from homology"/>
<protein>
    <submittedName>
        <fullName evidence="3">8864_t:CDS:1</fullName>
    </submittedName>
</protein>
<accession>A0A9N9PF22</accession>